<dbReference type="AlphaFoldDB" id="A0A6C0KNJ3"/>
<reference evidence="1" key="1">
    <citation type="journal article" date="2020" name="Nature">
        <title>Giant virus diversity and host interactions through global metagenomics.</title>
        <authorList>
            <person name="Schulz F."/>
            <person name="Roux S."/>
            <person name="Paez-Espino D."/>
            <person name="Jungbluth S."/>
            <person name="Walsh D.A."/>
            <person name="Denef V.J."/>
            <person name="McMahon K.D."/>
            <person name="Konstantinidis K.T."/>
            <person name="Eloe-Fadrosh E.A."/>
            <person name="Kyrpides N.C."/>
            <person name="Woyke T."/>
        </authorList>
    </citation>
    <scope>NUCLEOTIDE SEQUENCE</scope>
    <source>
        <strain evidence="1">GVMAG-S-3300012919-55</strain>
    </source>
</reference>
<name>A0A6C0KNJ3_9ZZZZ</name>
<sequence length="71" mass="8515">MKDNVSTFSFESYTTKYYDGPITKKIRCLFLFLCFPIVPFISCFPCDVKYQLLFNKEIPSEKQEEEDYIMM</sequence>
<evidence type="ECO:0000313" key="1">
    <source>
        <dbReference type="EMBL" id="QHU17908.1"/>
    </source>
</evidence>
<proteinExistence type="predicted"/>
<protein>
    <submittedName>
        <fullName evidence="1">Uncharacterized protein</fullName>
    </submittedName>
</protein>
<organism evidence="1">
    <name type="scientific">viral metagenome</name>
    <dbReference type="NCBI Taxonomy" id="1070528"/>
    <lineage>
        <taxon>unclassified sequences</taxon>
        <taxon>metagenomes</taxon>
        <taxon>organismal metagenomes</taxon>
    </lineage>
</organism>
<dbReference type="EMBL" id="MN740919">
    <property type="protein sequence ID" value="QHU17908.1"/>
    <property type="molecule type" value="Genomic_DNA"/>
</dbReference>
<accession>A0A6C0KNJ3</accession>